<feature type="compositionally biased region" description="Low complexity" evidence="4">
    <location>
        <begin position="394"/>
        <end position="427"/>
    </location>
</feature>
<feature type="compositionally biased region" description="Basic and acidic residues" evidence="4">
    <location>
        <begin position="41"/>
        <end position="55"/>
    </location>
</feature>
<name>K8EJG5_9CHLO</name>
<protein>
    <recommendedName>
        <fullName evidence="5">CCT domain-containing protein</fullName>
    </recommendedName>
</protein>
<dbReference type="PANTHER" id="PTHR31319">
    <property type="entry name" value="ZINC FINGER PROTEIN CONSTANS-LIKE 4"/>
    <property type="match status" value="1"/>
</dbReference>
<dbReference type="GO" id="GO:0005634">
    <property type="term" value="C:nucleus"/>
    <property type="evidence" value="ECO:0007669"/>
    <property type="project" value="UniProtKB-SubCell"/>
</dbReference>
<dbReference type="KEGG" id="bpg:Bathy10g03140"/>
<dbReference type="GO" id="GO:0003700">
    <property type="term" value="F:DNA-binding transcription factor activity"/>
    <property type="evidence" value="ECO:0007669"/>
    <property type="project" value="TreeGrafter"/>
</dbReference>
<dbReference type="Proteomes" id="UP000198341">
    <property type="component" value="Chromosome 10"/>
</dbReference>
<dbReference type="PROSITE" id="PS51017">
    <property type="entry name" value="CCT"/>
    <property type="match status" value="1"/>
</dbReference>
<reference evidence="6 7" key="1">
    <citation type="submission" date="2011-10" db="EMBL/GenBank/DDBJ databases">
        <authorList>
            <person name="Genoscope - CEA"/>
        </authorList>
    </citation>
    <scope>NUCLEOTIDE SEQUENCE [LARGE SCALE GENOMIC DNA]</scope>
    <source>
        <strain evidence="6 7">RCC 1105</strain>
    </source>
</reference>
<dbReference type="GeneID" id="19013389"/>
<organism evidence="6 7">
    <name type="scientific">Bathycoccus prasinos</name>
    <dbReference type="NCBI Taxonomy" id="41875"/>
    <lineage>
        <taxon>Eukaryota</taxon>
        <taxon>Viridiplantae</taxon>
        <taxon>Chlorophyta</taxon>
        <taxon>Mamiellophyceae</taxon>
        <taxon>Mamiellales</taxon>
        <taxon>Bathycoccaceae</taxon>
        <taxon>Bathycoccus</taxon>
    </lineage>
</organism>
<dbReference type="PANTHER" id="PTHR31319:SF77">
    <property type="entry name" value="ZINC FINGER PROTEIN CONSTANS-LIKE 4"/>
    <property type="match status" value="1"/>
</dbReference>
<comment type="subcellular location">
    <subcellularLocation>
        <location evidence="1 3">Nucleus</location>
    </subcellularLocation>
</comment>
<feature type="region of interest" description="Disordered" evidence="4">
    <location>
        <begin position="162"/>
        <end position="258"/>
    </location>
</feature>
<evidence type="ECO:0000259" key="5">
    <source>
        <dbReference type="PROSITE" id="PS51017"/>
    </source>
</evidence>
<feature type="compositionally biased region" description="Basic and acidic residues" evidence="4">
    <location>
        <begin position="1"/>
        <end position="20"/>
    </location>
</feature>
<feature type="region of interest" description="Disordered" evidence="4">
    <location>
        <begin position="1"/>
        <end position="69"/>
    </location>
</feature>
<evidence type="ECO:0000313" key="6">
    <source>
        <dbReference type="EMBL" id="CCO18144.1"/>
    </source>
</evidence>
<dbReference type="Pfam" id="PF06203">
    <property type="entry name" value="CCT"/>
    <property type="match status" value="1"/>
</dbReference>
<dbReference type="RefSeq" id="XP_007510611.1">
    <property type="nucleotide sequence ID" value="XM_007510549.1"/>
</dbReference>
<sequence length="479" mass="52441">MNKREEDKAQRSEESRDSKEGSMSPIDLSKFTDEEYIAPPHHKEEVHNDHIHQHGGEQPQASEDAMDWLDQATNTTHYFADPLDTFMQNFQNANAGAGGSSEDADYGGVQAHETHFSLDSRIFENDSQPETSGVHVDAFNFEASGPAGRRQHNADVVAANTTNKHGSLASSSAVSRGGSGGSTKATTSAKKPSSSSSKSKSSNKSNNNNNNNNSDNSDRNINKNYNSSSVQRSTSFTKPRKTSSFKKSNLSGVKKASSHVDLTSAFTDLEQGMMHLNSNQIQPGVMRRIPSELRMQQLARYREKRARRRLGHKKIRYECRKTLADNRPRFKGRFAKIIPTVASEGDLSTMSAPEPGEGVAAMNDVLDSMEAKSKGPGDELTKTEQQTKKENVIKNANEKAAAATRKTRAETAAAAASKKTRANSNSKGSEETNDSETAESDLFSIEIPKRTRAMRRLQSNARGLRASQSEVSLVKLVES</sequence>
<feature type="region of interest" description="Disordered" evidence="4">
    <location>
        <begin position="370"/>
        <end position="479"/>
    </location>
</feature>
<evidence type="ECO:0000313" key="7">
    <source>
        <dbReference type="Proteomes" id="UP000198341"/>
    </source>
</evidence>
<dbReference type="InterPro" id="IPR010402">
    <property type="entry name" value="CCT_domain"/>
</dbReference>
<feature type="compositionally biased region" description="Low complexity" evidence="4">
    <location>
        <begin position="166"/>
        <end position="215"/>
    </location>
</feature>
<dbReference type="AlphaFoldDB" id="K8EJG5"/>
<feature type="compositionally biased region" description="Polar residues" evidence="4">
    <location>
        <begin position="225"/>
        <end position="237"/>
    </location>
</feature>
<evidence type="ECO:0000256" key="2">
    <source>
        <dbReference type="ARBA" id="ARBA00023242"/>
    </source>
</evidence>
<evidence type="ECO:0000256" key="4">
    <source>
        <dbReference type="SAM" id="MobiDB-lite"/>
    </source>
</evidence>
<accession>K8EJG5</accession>
<evidence type="ECO:0000256" key="3">
    <source>
        <dbReference type="PROSITE-ProRule" id="PRU00357"/>
    </source>
</evidence>
<dbReference type="eggNOG" id="ENOG502QRVZ">
    <property type="taxonomic scope" value="Eukaryota"/>
</dbReference>
<feature type="compositionally biased region" description="Basic and acidic residues" evidence="4">
    <location>
        <begin position="370"/>
        <end position="392"/>
    </location>
</feature>
<keyword evidence="7" id="KW-1185">Reference proteome</keyword>
<dbReference type="OrthoDB" id="153872at2759"/>
<feature type="compositionally biased region" description="Polar residues" evidence="4">
    <location>
        <begin position="457"/>
        <end position="471"/>
    </location>
</feature>
<feature type="domain" description="CCT" evidence="5">
    <location>
        <begin position="294"/>
        <end position="337"/>
    </location>
</feature>
<dbReference type="EMBL" id="FO082269">
    <property type="protein sequence ID" value="CCO18144.1"/>
    <property type="molecule type" value="Genomic_DNA"/>
</dbReference>
<gene>
    <name evidence="6" type="ordered locus">Bathy10g03140</name>
</gene>
<dbReference type="InterPro" id="IPR045281">
    <property type="entry name" value="CONSTANS-like"/>
</dbReference>
<proteinExistence type="predicted"/>
<keyword evidence="2 3" id="KW-0539">Nucleus</keyword>
<evidence type="ECO:0000256" key="1">
    <source>
        <dbReference type="ARBA" id="ARBA00004123"/>
    </source>
</evidence>